<reference evidence="2" key="1">
    <citation type="journal article" date="2023" name="G3 (Bethesda)">
        <title>Genome assembly and association tests identify interacting loci associated with vigor, precocity, and sex in interspecific pistachio rootstocks.</title>
        <authorList>
            <person name="Palmer W."/>
            <person name="Jacygrad E."/>
            <person name="Sagayaradj S."/>
            <person name="Cavanaugh K."/>
            <person name="Han R."/>
            <person name="Bertier L."/>
            <person name="Beede B."/>
            <person name="Kafkas S."/>
            <person name="Golino D."/>
            <person name="Preece J."/>
            <person name="Michelmore R."/>
        </authorList>
    </citation>
    <scope>NUCLEOTIDE SEQUENCE [LARGE SCALE GENOMIC DNA]</scope>
</reference>
<dbReference type="EMBL" id="CM047744">
    <property type="protein sequence ID" value="KAJ0027254.1"/>
    <property type="molecule type" value="Genomic_DNA"/>
</dbReference>
<dbReference type="Proteomes" id="UP001163603">
    <property type="component" value="Chromosome 9"/>
</dbReference>
<evidence type="ECO:0000313" key="2">
    <source>
        <dbReference type="Proteomes" id="UP001163603"/>
    </source>
</evidence>
<proteinExistence type="predicted"/>
<name>A0ACC0Y1B8_9ROSI</name>
<accession>A0ACC0Y1B8</accession>
<comment type="caution">
    <text evidence="1">The sequence shown here is derived from an EMBL/GenBank/DDBJ whole genome shotgun (WGS) entry which is preliminary data.</text>
</comment>
<sequence>MKYLLVPLYVYSWFSIFSILGKTQRKIWVLAYFLATAAVLVPAPLIEFRYYAIPLYFMIFHSDINNDLHWLLMGVLYIVLNIFTMMMFLFRPFHWDHEPGIQRFIW</sequence>
<keyword evidence="2" id="KW-1185">Reference proteome</keyword>
<protein>
    <submittedName>
        <fullName evidence="1">Uncharacterized protein</fullName>
    </submittedName>
</protein>
<evidence type="ECO:0000313" key="1">
    <source>
        <dbReference type="EMBL" id="KAJ0027254.1"/>
    </source>
</evidence>
<organism evidence="1 2">
    <name type="scientific">Pistacia integerrima</name>
    <dbReference type="NCBI Taxonomy" id="434235"/>
    <lineage>
        <taxon>Eukaryota</taxon>
        <taxon>Viridiplantae</taxon>
        <taxon>Streptophyta</taxon>
        <taxon>Embryophyta</taxon>
        <taxon>Tracheophyta</taxon>
        <taxon>Spermatophyta</taxon>
        <taxon>Magnoliopsida</taxon>
        <taxon>eudicotyledons</taxon>
        <taxon>Gunneridae</taxon>
        <taxon>Pentapetalae</taxon>
        <taxon>rosids</taxon>
        <taxon>malvids</taxon>
        <taxon>Sapindales</taxon>
        <taxon>Anacardiaceae</taxon>
        <taxon>Pistacia</taxon>
    </lineage>
</organism>
<gene>
    <name evidence="1" type="ORF">Pint_35428</name>
</gene>